<dbReference type="EMBL" id="LKEB01000066">
    <property type="protein sequence ID" value="ROV96888.1"/>
    <property type="molecule type" value="Genomic_DNA"/>
</dbReference>
<feature type="region of interest" description="Disordered" evidence="1">
    <location>
        <begin position="157"/>
        <end position="207"/>
    </location>
</feature>
<comment type="caution">
    <text evidence="2">The sequence shown here is derived from an EMBL/GenBank/DDBJ whole genome shotgun (WGS) entry which is preliminary data.</text>
</comment>
<organism evidence="2 3">
    <name type="scientific">Cytospora leucostoma</name>
    <dbReference type="NCBI Taxonomy" id="1230097"/>
    <lineage>
        <taxon>Eukaryota</taxon>
        <taxon>Fungi</taxon>
        <taxon>Dikarya</taxon>
        <taxon>Ascomycota</taxon>
        <taxon>Pezizomycotina</taxon>
        <taxon>Sordariomycetes</taxon>
        <taxon>Sordariomycetidae</taxon>
        <taxon>Diaporthales</taxon>
        <taxon>Cytosporaceae</taxon>
        <taxon>Cytospora</taxon>
    </lineage>
</organism>
<gene>
    <name evidence="2" type="ORF">VPNG_09250</name>
</gene>
<sequence>MADKRHRVVSQIHELLEEIWRNSESTRHAYIKEKKGEIGAAWKDHPDYDKIIDISKCVALDADDSELELEPVPPEDQPHINKLQDKLFEGGSFSGYEAEAARVMCKDDESDMWEHEIDTLLQQHELDKDQICQPDTITTLGTLSSGPGRTIVKRKREITAADGSANKAQKKSPEVEVDSVDHKKDSNFEGDEHGSQDGNDSLAGSEDAVAQDDDNLEFNEDQCFEDGEMASSQHDNAEVTKDEHFDDDLSSAKDCEGELNRLEEIYAESVRAVGVILMQQSHILLKRSDLSARVVGLRIREQLADDLGKLRDEMGENKVEMREIKGYLKELVDNITG</sequence>
<reference evidence="2 3" key="1">
    <citation type="submission" date="2015-09" db="EMBL/GenBank/DDBJ databases">
        <title>Host preference determinants of Valsa canker pathogens revealed by comparative genomics.</title>
        <authorList>
            <person name="Yin Z."/>
            <person name="Huang L."/>
        </authorList>
    </citation>
    <scope>NUCLEOTIDE SEQUENCE [LARGE SCALE GENOMIC DNA]</scope>
    <source>
        <strain evidence="2 3">SXYLt</strain>
    </source>
</reference>
<keyword evidence="3" id="KW-1185">Reference proteome</keyword>
<dbReference type="Proteomes" id="UP000285146">
    <property type="component" value="Unassembled WGS sequence"/>
</dbReference>
<protein>
    <submittedName>
        <fullName evidence="2">Uncharacterized protein</fullName>
    </submittedName>
</protein>
<evidence type="ECO:0000313" key="2">
    <source>
        <dbReference type="EMBL" id="ROV96888.1"/>
    </source>
</evidence>
<evidence type="ECO:0000313" key="3">
    <source>
        <dbReference type="Proteomes" id="UP000285146"/>
    </source>
</evidence>
<name>A0A423W0M9_9PEZI</name>
<evidence type="ECO:0000256" key="1">
    <source>
        <dbReference type="SAM" id="MobiDB-lite"/>
    </source>
</evidence>
<proteinExistence type="predicted"/>
<dbReference type="AlphaFoldDB" id="A0A423W0M9"/>
<dbReference type="InParanoid" id="A0A423W0M9"/>
<feature type="compositionally biased region" description="Basic and acidic residues" evidence="1">
    <location>
        <begin position="171"/>
        <end position="195"/>
    </location>
</feature>
<accession>A0A423W0M9</accession>